<gene>
    <name evidence="2" type="ORF">H5410_027915</name>
</gene>
<feature type="non-terminal residue" evidence="2">
    <location>
        <position position="1"/>
    </location>
</feature>
<evidence type="ECO:0000313" key="2">
    <source>
        <dbReference type="EMBL" id="KAG5606423.1"/>
    </source>
</evidence>
<comment type="caution">
    <text evidence="2">The sequence shown here is derived from an EMBL/GenBank/DDBJ whole genome shotgun (WGS) entry which is preliminary data.</text>
</comment>
<accession>A0A9J5Z3G6</accession>
<name>A0A9J5Z3G6_SOLCO</name>
<dbReference type="Proteomes" id="UP000824120">
    <property type="component" value="Chromosome 5"/>
</dbReference>
<feature type="region of interest" description="Disordered" evidence="1">
    <location>
        <begin position="54"/>
        <end position="74"/>
    </location>
</feature>
<keyword evidence="3" id="KW-1185">Reference proteome</keyword>
<sequence>PRSILEARNACAYTLIADPYAQLLERLRTAGVLQTVEGKLPDPMPQLDRVFKHERSNQMHSHTSQCEQQPIAKP</sequence>
<dbReference type="OrthoDB" id="1247406at2759"/>
<organism evidence="2 3">
    <name type="scientific">Solanum commersonii</name>
    <name type="common">Commerson's wild potato</name>
    <name type="synonym">Commerson's nightshade</name>
    <dbReference type="NCBI Taxonomy" id="4109"/>
    <lineage>
        <taxon>Eukaryota</taxon>
        <taxon>Viridiplantae</taxon>
        <taxon>Streptophyta</taxon>
        <taxon>Embryophyta</taxon>
        <taxon>Tracheophyta</taxon>
        <taxon>Spermatophyta</taxon>
        <taxon>Magnoliopsida</taxon>
        <taxon>eudicotyledons</taxon>
        <taxon>Gunneridae</taxon>
        <taxon>Pentapetalae</taxon>
        <taxon>asterids</taxon>
        <taxon>lamiids</taxon>
        <taxon>Solanales</taxon>
        <taxon>Solanaceae</taxon>
        <taxon>Solanoideae</taxon>
        <taxon>Solaneae</taxon>
        <taxon>Solanum</taxon>
    </lineage>
</organism>
<protein>
    <submittedName>
        <fullName evidence="2">Uncharacterized protein</fullName>
    </submittedName>
</protein>
<feature type="compositionally biased region" description="Polar residues" evidence="1">
    <location>
        <begin position="58"/>
        <end position="68"/>
    </location>
</feature>
<evidence type="ECO:0000313" key="3">
    <source>
        <dbReference type="Proteomes" id="UP000824120"/>
    </source>
</evidence>
<dbReference type="EMBL" id="JACXVP010000005">
    <property type="protein sequence ID" value="KAG5606423.1"/>
    <property type="molecule type" value="Genomic_DNA"/>
</dbReference>
<reference evidence="2 3" key="1">
    <citation type="submission" date="2020-09" db="EMBL/GenBank/DDBJ databases">
        <title>De no assembly of potato wild relative species, Solanum commersonii.</title>
        <authorList>
            <person name="Cho K."/>
        </authorList>
    </citation>
    <scope>NUCLEOTIDE SEQUENCE [LARGE SCALE GENOMIC DNA]</scope>
    <source>
        <strain evidence="2">LZ3.2</strain>
        <tissue evidence="2">Leaf</tissue>
    </source>
</reference>
<dbReference type="AlphaFoldDB" id="A0A9J5Z3G6"/>
<proteinExistence type="predicted"/>
<evidence type="ECO:0000256" key="1">
    <source>
        <dbReference type="SAM" id="MobiDB-lite"/>
    </source>
</evidence>